<evidence type="ECO:0000256" key="11">
    <source>
        <dbReference type="ARBA" id="ARBA00034808"/>
    </source>
</evidence>
<keyword evidence="13" id="KW-0479">Metal-binding</keyword>
<evidence type="ECO:0000256" key="8">
    <source>
        <dbReference type="ARBA" id="ARBA00023235"/>
    </source>
</evidence>
<feature type="region of interest" description="Disordered" evidence="14">
    <location>
        <begin position="402"/>
        <end position="672"/>
    </location>
</feature>
<dbReference type="InterPro" id="IPR011545">
    <property type="entry name" value="DEAD/DEAH_box_helicase_dom"/>
</dbReference>
<feature type="compositionally biased region" description="Basic residues" evidence="14">
    <location>
        <begin position="634"/>
        <end position="646"/>
    </location>
</feature>
<evidence type="ECO:0000259" key="16">
    <source>
        <dbReference type="PROSITE" id="PS51192"/>
    </source>
</evidence>
<feature type="compositionally biased region" description="Polar residues" evidence="14">
    <location>
        <begin position="947"/>
        <end position="958"/>
    </location>
</feature>
<dbReference type="GO" id="GO:0005737">
    <property type="term" value="C:cytoplasm"/>
    <property type="evidence" value="ECO:0007669"/>
    <property type="project" value="TreeGrafter"/>
</dbReference>
<evidence type="ECO:0000259" key="15">
    <source>
        <dbReference type="PROSITE" id="PS50158"/>
    </source>
</evidence>
<keyword evidence="13" id="KW-0863">Zinc-finger</keyword>
<dbReference type="PROSITE" id="PS51194">
    <property type="entry name" value="HELICASE_CTER"/>
    <property type="match status" value="1"/>
</dbReference>
<keyword evidence="19" id="KW-1185">Reference proteome</keyword>
<keyword evidence="3" id="KW-0547">Nucleotide-binding</keyword>
<dbReference type="SUPFAM" id="SSF52540">
    <property type="entry name" value="P-loop containing nucleoside triphosphate hydrolases"/>
    <property type="match status" value="1"/>
</dbReference>
<evidence type="ECO:0000256" key="5">
    <source>
        <dbReference type="ARBA" id="ARBA00022806"/>
    </source>
</evidence>
<dbReference type="Pfam" id="PF11719">
    <property type="entry name" value="Drc1-Sld2"/>
    <property type="match status" value="1"/>
</dbReference>
<comment type="similarity">
    <text evidence="2">Belongs to the helicase family. RecQ subfamily.</text>
</comment>
<dbReference type="PROSITE" id="PS50158">
    <property type="entry name" value="ZF_CCHC"/>
    <property type="match status" value="1"/>
</dbReference>
<dbReference type="Gene3D" id="3.40.50.300">
    <property type="entry name" value="P-loop containing nucleotide triphosphate hydrolases"/>
    <property type="match status" value="2"/>
</dbReference>
<proteinExistence type="inferred from homology"/>
<dbReference type="SMART" id="SM00490">
    <property type="entry name" value="HELICc"/>
    <property type="match status" value="1"/>
</dbReference>
<dbReference type="Pfam" id="PF00271">
    <property type="entry name" value="Helicase_C"/>
    <property type="match status" value="1"/>
</dbReference>
<dbReference type="SMART" id="SM00343">
    <property type="entry name" value="ZnF_C2HC"/>
    <property type="match status" value="1"/>
</dbReference>
<evidence type="ECO:0000313" key="19">
    <source>
        <dbReference type="Proteomes" id="UP000770661"/>
    </source>
</evidence>
<dbReference type="NCBIfam" id="TIGR00614">
    <property type="entry name" value="recQ_fam"/>
    <property type="match status" value="1"/>
</dbReference>
<dbReference type="CDD" id="cd22289">
    <property type="entry name" value="RecQL4_SLD2_NTD"/>
    <property type="match status" value="1"/>
</dbReference>
<keyword evidence="4" id="KW-0378">Hydrolase</keyword>
<dbReference type="Gene3D" id="4.10.60.10">
    <property type="entry name" value="Zinc finger, CCHC-type"/>
    <property type="match status" value="1"/>
</dbReference>
<protein>
    <recommendedName>
        <fullName evidence="11">DNA 3'-5' helicase</fullName>
        <ecNumber evidence="11">5.6.2.4</ecNumber>
    </recommendedName>
</protein>
<feature type="region of interest" description="Disordered" evidence="14">
    <location>
        <begin position="234"/>
        <end position="345"/>
    </location>
</feature>
<organism evidence="18 19">
    <name type="scientific">Chionoecetes opilio</name>
    <name type="common">Atlantic snow crab</name>
    <name type="synonym">Cancer opilio</name>
    <dbReference type="NCBI Taxonomy" id="41210"/>
    <lineage>
        <taxon>Eukaryota</taxon>
        <taxon>Metazoa</taxon>
        <taxon>Ecdysozoa</taxon>
        <taxon>Arthropoda</taxon>
        <taxon>Crustacea</taxon>
        <taxon>Multicrustacea</taxon>
        <taxon>Malacostraca</taxon>
        <taxon>Eumalacostraca</taxon>
        <taxon>Eucarida</taxon>
        <taxon>Decapoda</taxon>
        <taxon>Pleocyemata</taxon>
        <taxon>Brachyura</taxon>
        <taxon>Eubrachyura</taxon>
        <taxon>Majoidea</taxon>
        <taxon>Majidae</taxon>
        <taxon>Chionoecetes</taxon>
    </lineage>
</organism>
<feature type="compositionally biased region" description="Basic residues" evidence="14">
    <location>
        <begin position="584"/>
        <end position="597"/>
    </location>
</feature>
<dbReference type="InterPro" id="IPR036875">
    <property type="entry name" value="Znf_CCHC_sf"/>
</dbReference>
<comment type="caution">
    <text evidence="18">The sequence shown here is derived from an EMBL/GenBank/DDBJ whole genome shotgun (WGS) entry which is preliminary data.</text>
</comment>
<evidence type="ECO:0000256" key="3">
    <source>
        <dbReference type="ARBA" id="ARBA00022741"/>
    </source>
</evidence>
<feature type="region of interest" description="Disordered" evidence="14">
    <location>
        <begin position="1445"/>
        <end position="1471"/>
    </location>
</feature>
<feature type="compositionally biased region" description="Acidic residues" evidence="14">
    <location>
        <begin position="472"/>
        <end position="519"/>
    </location>
</feature>
<feature type="compositionally biased region" description="Polar residues" evidence="14">
    <location>
        <begin position="849"/>
        <end position="865"/>
    </location>
</feature>
<keyword evidence="6" id="KW-0067">ATP-binding</keyword>
<dbReference type="Gene3D" id="1.10.10.1460">
    <property type="match status" value="1"/>
</dbReference>
<dbReference type="PROSITE" id="PS51192">
    <property type="entry name" value="HELICASE_ATP_BIND_1"/>
    <property type="match status" value="1"/>
</dbReference>
<dbReference type="SMART" id="SM00487">
    <property type="entry name" value="DEXDc"/>
    <property type="match status" value="1"/>
</dbReference>
<evidence type="ECO:0000256" key="1">
    <source>
        <dbReference type="ARBA" id="ARBA00004123"/>
    </source>
</evidence>
<keyword evidence="9" id="KW-0539">Nucleus</keyword>
<evidence type="ECO:0000256" key="7">
    <source>
        <dbReference type="ARBA" id="ARBA00023125"/>
    </source>
</evidence>
<dbReference type="OrthoDB" id="18781at2759"/>
<feature type="domain" description="Helicase ATP-binding" evidence="16">
    <location>
        <begin position="1055"/>
        <end position="1233"/>
    </location>
</feature>
<keyword evidence="7" id="KW-0238">DNA-binding</keyword>
<dbReference type="GO" id="GO:0006260">
    <property type="term" value="P:DNA replication"/>
    <property type="evidence" value="ECO:0007669"/>
    <property type="project" value="InterPro"/>
</dbReference>
<dbReference type="Pfam" id="PF00098">
    <property type="entry name" value="zf-CCHC"/>
    <property type="match status" value="1"/>
</dbReference>
<dbReference type="InterPro" id="IPR001878">
    <property type="entry name" value="Znf_CCHC"/>
</dbReference>
<feature type="compositionally biased region" description="Acidic residues" evidence="14">
    <location>
        <begin position="602"/>
        <end position="611"/>
    </location>
</feature>
<feature type="compositionally biased region" description="Polar residues" evidence="14">
    <location>
        <begin position="1446"/>
        <end position="1458"/>
    </location>
</feature>
<keyword evidence="5 18" id="KW-0347">Helicase</keyword>
<name>A0A8J4Y4L2_CHIOP</name>
<dbReference type="GO" id="GO:0005694">
    <property type="term" value="C:chromosome"/>
    <property type="evidence" value="ECO:0007669"/>
    <property type="project" value="TreeGrafter"/>
</dbReference>
<evidence type="ECO:0000313" key="18">
    <source>
        <dbReference type="EMBL" id="KAG0714785.1"/>
    </source>
</evidence>
<feature type="compositionally biased region" description="Basic residues" evidence="14">
    <location>
        <begin position="263"/>
        <end position="279"/>
    </location>
</feature>
<dbReference type="GO" id="GO:0005634">
    <property type="term" value="C:nucleus"/>
    <property type="evidence" value="ECO:0007669"/>
    <property type="project" value="UniProtKB-SubCell"/>
</dbReference>
<dbReference type="InterPro" id="IPR014001">
    <property type="entry name" value="Helicase_ATP-bd"/>
</dbReference>
<dbReference type="GO" id="GO:0043138">
    <property type="term" value="F:3'-5' DNA helicase activity"/>
    <property type="evidence" value="ECO:0007669"/>
    <property type="project" value="UniProtKB-EC"/>
</dbReference>
<dbReference type="GO" id="GO:0003677">
    <property type="term" value="F:DNA binding"/>
    <property type="evidence" value="ECO:0007669"/>
    <property type="project" value="UniProtKB-KW"/>
</dbReference>
<comment type="catalytic activity">
    <reaction evidence="12">
        <text>ATP + H2O = ADP + phosphate + H(+)</text>
        <dbReference type="Rhea" id="RHEA:13065"/>
        <dbReference type="ChEBI" id="CHEBI:15377"/>
        <dbReference type="ChEBI" id="CHEBI:15378"/>
        <dbReference type="ChEBI" id="CHEBI:30616"/>
        <dbReference type="ChEBI" id="CHEBI:43474"/>
        <dbReference type="ChEBI" id="CHEBI:456216"/>
    </reaction>
</comment>
<dbReference type="GO" id="GO:0005524">
    <property type="term" value="F:ATP binding"/>
    <property type="evidence" value="ECO:0007669"/>
    <property type="project" value="UniProtKB-KW"/>
</dbReference>
<dbReference type="Pfam" id="PF00270">
    <property type="entry name" value="DEAD"/>
    <property type="match status" value="1"/>
</dbReference>
<dbReference type="GO" id="GO:0008270">
    <property type="term" value="F:zinc ion binding"/>
    <property type="evidence" value="ECO:0007669"/>
    <property type="project" value="UniProtKB-KW"/>
</dbReference>
<dbReference type="GO" id="GO:0009378">
    <property type="term" value="F:four-way junction helicase activity"/>
    <property type="evidence" value="ECO:0007669"/>
    <property type="project" value="TreeGrafter"/>
</dbReference>
<dbReference type="GO" id="GO:0000724">
    <property type="term" value="P:double-strand break repair via homologous recombination"/>
    <property type="evidence" value="ECO:0007669"/>
    <property type="project" value="TreeGrafter"/>
</dbReference>
<dbReference type="InterPro" id="IPR021110">
    <property type="entry name" value="DNA_rep_checkpnt_protein"/>
</dbReference>
<feature type="compositionally biased region" description="Acidic residues" evidence="14">
    <location>
        <begin position="959"/>
        <end position="987"/>
    </location>
</feature>
<dbReference type="CDD" id="cd18018">
    <property type="entry name" value="DEXHc_RecQ4-like"/>
    <property type="match status" value="1"/>
</dbReference>
<evidence type="ECO:0000256" key="13">
    <source>
        <dbReference type="PROSITE-ProRule" id="PRU00047"/>
    </source>
</evidence>
<accession>A0A8J4Y4L2</accession>
<evidence type="ECO:0000256" key="2">
    <source>
        <dbReference type="ARBA" id="ARBA00005446"/>
    </source>
</evidence>
<dbReference type="Proteomes" id="UP000770661">
    <property type="component" value="Unassembled WGS sequence"/>
</dbReference>
<dbReference type="InterPro" id="IPR001650">
    <property type="entry name" value="Helicase_C-like"/>
</dbReference>
<feature type="compositionally biased region" description="Polar residues" evidence="14">
    <location>
        <begin position="331"/>
        <end position="340"/>
    </location>
</feature>
<evidence type="ECO:0000256" key="4">
    <source>
        <dbReference type="ARBA" id="ARBA00022801"/>
    </source>
</evidence>
<gene>
    <name evidence="18" type="primary">RECQL4</name>
    <name evidence="18" type="ORF">GWK47_013463</name>
</gene>
<evidence type="ECO:0000256" key="10">
    <source>
        <dbReference type="ARBA" id="ARBA00034617"/>
    </source>
</evidence>
<dbReference type="InterPro" id="IPR004589">
    <property type="entry name" value="DNA_helicase_ATP-dep_RecQ"/>
</dbReference>
<evidence type="ECO:0000256" key="14">
    <source>
        <dbReference type="SAM" id="MobiDB-lite"/>
    </source>
</evidence>
<keyword evidence="13" id="KW-0862">Zinc</keyword>
<feature type="domain" description="CCHC-type" evidence="15">
    <location>
        <begin position="762"/>
        <end position="776"/>
    </location>
</feature>
<feature type="compositionally biased region" description="Low complexity" evidence="14">
    <location>
        <begin position="1459"/>
        <end position="1471"/>
    </location>
</feature>
<feature type="compositionally biased region" description="Basic residues" evidence="14">
    <location>
        <begin position="555"/>
        <end position="574"/>
    </location>
</feature>
<feature type="compositionally biased region" description="Acidic residues" evidence="14">
    <location>
        <begin position="881"/>
        <end position="890"/>
    </location>
</feature>
<keyword evidence="8" id="KW-0413">Isomerase</keyword>
<feature type="region of interest" description="Disordered" evidence="14">
    <location>
        <begin position="830"/>
        <end position="1010"/>
    </location>
</feature>
<dbReference type="PANTHER" id="PTHR13710:SF108">
    <property type="entry name" value="ATP-DEPENDENT DNA HELICASE Q4"/>
    <property type="match status" value="1"/>
</dbReference>
<dbReference type="EC" id="5.6.2.4" evidence="11"/>
<dbReference type="FunFam" id="3.40.50.300:FF:001084">
    <property type="entry name" value="RecQ like helicase 4"/>
    <property type="match status" value="1"/>
</dbReference>
<feature type="compositionally biased region" description="Polar residues" evidence="14">
    <location>
        <begin position="307"/>
        <end position="318"/>
    </location>
</feature>
<evidence type="ECO:0000256" key="6">
    <source>
        <dbReference type="ARBA" id="ARBA00022840"/>
    </source>
</evidence>
<dbReference type="GO" id="GO:0016787">
    <property type="term" value="F:hydrolase activity"/>
    <property type="evidence" value="ECO:0007669"/>
    <property type="project" value="UniProtKB-KW"/>
</dbReference>
<feature type="compositionally biased region" description="Basic and acidic residues" evidence="14">
    <location>
        <begin position="460"/>
        <end position="471"/>
    </location>
</feature>
<comment type="catalytic activity">
    <reaction evidence="10">
        <text>Couples ATP hydrolysis with the unwinding of duplex DNA by translocating in the 3'-5' direction.</text>
        <dbReference type="EC" id="5.6.2.4"/>
    </reaction>
</comment>
<evidence type="ECO:0000256" key="9">
    <source>
        <dbReference type="ARBA" id="ARBA00023242"/>
    </source>
</evidence>
<sequence length="1789" mass="197667">MGVEGVSPKQRLAQAKQKIKTWEGEYKATHGCPPDREAMTHAPEDIRHAYKTYRHYRKAVAEQKSSSHGDKRMTGEVVVCGANPCDSNSRVSVSCGDGVVASSHDSAGGGGGEQVGVGGGQEVVGGGGGEGQEVVGGRQEVMGGGGEQVVVGGGGEQVVVGGGQEVVGGVCDSARVPISNLEARPGVESKDSGDNSSSQTKCSSVAVTPSRAKASAKPTVVPVGVWGRHLNKNFKHTATNESPKEPTLYSKISEKLRANSTSKTRKSLSRLPSIKKSRSKSVLSQKTSVCGEGGDASSVCGEGGDASSESRVSCNSDSTLDKIKGSEDENSQNSNGAFTTETDEVFDTSFNNTIDELRPLSVYDAVEAKCNTSFSAIHNSTSQELRPLSGVDHIPKFHQVSSKVTTPATQPISALTSLAQTPASRGQETDLPQPWVGGSLHRHTPGGHHGRETNGASRQLENEGGQKRKTMDDDEPWEDKDEEEQEDEERTNNLEDEERMSNLEDEERMSNFAEEEQEGFEAVPIWNTVPVKKRKKETLEEMEEKGKIQSQWPPPKKKRIARKKATVGNRAKRVLGKENSPKSPKVKRAVRKRRIVKRKEVEEEEEEEVEVDSPATSSQPLVPNLDYNEENSPKVKRTMRKRTVKRKVVEEEEEEEVDNPPAPSQPSVPNLDYDETVDIESHGSKVTNTRGNYLTGEERMMKKISSGTLNNNFVRINIMKKVFVRGKKNMTGEKYRRQEWKKKQLMKSAEGGNAGAMKNMTCFKCGDFGHWSRRCPGKRGDSLTPFEGYNEKESTFLSLDEAASMALGIKKTTDSGKTVTKMYPKAQELEKVGENVVNASNSNEKDPSPESQKNGGENAVNTSNSDVKDPSPESQEKPEGVEAEENETVNDESQVLPGSINQNVHEGEDEAMSESQNTATEHEGEDDAVRLSQNSDTQNKGEDEAMNESQDTDTQQTNEEAEYEFRDSDDDMFANLEETDNTEEQQEEASSTQNTNSTVPSAAPRPFSTYWQERPTVEPLYRLSGGDVIPTPHEVHEALGMFGYPSFRPVQEEAIMRILSGQSTLLVLSTGSGKSLCYQLPAYLYSKHRSPCITLCVSPLVSLMEDQVTGLPEFLQAVCLHTHQTPTQRSQAINAIHSRAAHILLVSPEAVVASRTGGVLGTLLKELPPVAFACLDEAHCVSEWSHNFRPSYLRVCQVLRERLGVKTILGLTATARTATAVSIARHLLISDFDTGVIRGTSVPDNLQLSVSRDQHREEALVSLLQGERFSECSSIIIYCTRRDECERVATLIRTQLLDPSRVDVKSNLKRNRGLSFDAEAYHAGLSSYRRRQVQKNFMSGKMRIVVATVAFGMGIDKSDVRGIIHFNMPRNVESYVQEIGRAGRDGEEAHCHLFLDGQDGRDIQELKRHIFANSLDRHTVRKLLNKIFKPCTCAKLKNLSSDRNEITTTNMPVSPSGVSNDSGMMSSDASSDPFTVATIPSSCPRHEVAIPIEAVVEELDLPEQNLETLLCYLELHQNNLISINSHVYANCAVSCYGGPRQLVAVSRRCPPLAVAIALERQKGTDFSRSNKVTFPVVEVASRMGWNSKIVKRELKSLEWDTQSLTCGGKVKRSGVMVEMTDLSFHLEARGDLGDDERDRVLDAVYHRSKVQEQDQLRQLHYTYQLLRSVSHSTILFCCDAVDQERCGRLKTELREYFRSNEALAEDIEDKGSLKPEVECGIRNSIRAFISTHEDQQWTGRAVARVLHGIGSPNYPAKVWGRVRRYWRQHLNTDFNVLVSMATQEILRCK</sequence>
<dbReference type="SUPFAM" id="SSF57756">
    <property type="entry name" value="Retrovirus zinc finger-like domains"/>
    <property type="match status" value="1"/>
</dbReference>
<feature type="compositionally biased region" description="Polar residues" evidence="14">
    <location>
        <begin position="194"/>
        <end position="207"/>
    </location>
</feature>
<reference evidence="18" key="1">
    <citation type="submission" date="2020-07" db="EMBL/GenBank/DDBJ databases">
        <title>The High-quality genome of the commercially important snow crab, Chionoecetes opilio.</title>
        <authorList>
            <person name="Jeong J.-H."/>
            <person name="Ryu S."/>
        </authorList>
    </citation>
    <scope>NUCLEOTIDE SEQUENCE</scope>
    <source>
        <strain evidence="18">MADBK_172401_WGS</strain>
        <tissue evidence="18">Digestive gland</tissue>
    </source>
</reference>
<feature type="compositionally biased region" description="Basic and acidic residues" evidence="14">
    <location>
        <begin position="866"/>
        <end position="880"/>
    </location>
</feature>
<dbReference type="InterPro" id="IPR027417">
    <property type="entry name" value="P-loop_NTPase"/>
</dbReference>
<dbReference type="EMBL" id="JACEEZ010020240">
    <property type="protein sequence ID" value="KAG0714785.1"/>
    <property type="molecule type" value="Genomic_DNA"/>
</dbReference>
<feature type="domain" description="Helicase C-terminal" evidence="17">
    <location>
        <begin position="1256"/>
        <end position="1428"/>
    </location>
</feature>
<evidence type="ECO:0000259" key="17">
    <source>
        <dbReference type="PROSITE" id="PS51194"/>
    </source>
</evidence>
<feature type="region of interest" description="Disordered" evidence="14">
    <location>
        <begin position="182"/>
        <end position="218"/>
    </location>
</feature>
<evidence type="ECO:0000256" key="12">
    <source>
        <dbReference type="ARBA" id="ARBA00049360"/>
    </source>
</evidence>
<comment type="subcellular location">
    <subcellularLocation>
        <location evidence="1">Nucleus</location>
    </subcellularLocation>
</comment>
<feature type="compositionally biased region" description="Polar residues" evidence="14">
    <location>
        <begin position="402"/>
        <end position="426"/>
    </location>
</feature>
<dbReference type="PANTHER" id="PTHR13710">
    <property type="entry name" value="DNA HELICASE RECQ FAMILY MEMBER"/>
    <property type="match status" value="1"/>
</dbReference>
<dbReference type="FunFam" id="3.40.50.300:FF:000772">
    <property type="entry name" value="ATP-dependent DNA helicase Q4"/>
    <property type="match status" value="1"/>
</dbReference>